<evidence type="ECO:0000313" key="3">
    <source>
        <dbReference type="EMBL" id="ESN93816.1"/>
    </source>
</evidence>
<dbReference type="Proteomes" id="UP000015101">
    <property type="component" value="Unassembled WGS sequence"/>
</dbReference>
<evidence type="ECO:0000256" key="1">
    <source>
        <dbReference type="SAM" id="MobiDB-lite"/>
    </source>
</evidence>
<reference evidence="3 5" key="2">
    <citation type="journal article" date="2013" name="Nature">
        <title>Insights into bilaterian evolution from three spiralian genomes.</title>
        <authorList>
            <person name="Simakov O."/>
            <person name="Marletaz F."/>
            <person name="Cho S.J."/>
            <person name="Edsinger-Gonzales E."/>
            <person name="Havlak P."/>
            <person name="Hellsten U."/>
            <person name="Kuo D.H."/>
            <person name="Larsson T."/>
            <person name="Lv J."/>
            <person name="Arendt D."/>
            <person name="Savage R."/>
            <person name="Osoegawa K."/>
            <person name="de Jong P."/>
            <person name="Grimwood J."/>
            <person name="Chapman J.A."/>
            <person name="Shapiro H."/>
            <person name="Aerts A."/>
            <person name="Otillar R.P."/>
            <person name="Terry A.Y."/>
            <person name="Boore J.L."/>
            <person name="Grigoriev I.V."/>
            <person name="Lindberg D.R."/>
            <person name="Seaver E.C."/>
            <person name="Weisblat D.A."/>
            <person name="Putnam N.H."/>
            <person name="Rokhsar D.S."/>
        </authorList>
    </citation>
    <scope>NUCLEOTIDE SEQUENCE</scope>
</reference>
<evidence type="ECO:0000313" key="5">
    <source>
        <dbReference type="Proteomes" id="UP000015101"/>
    </source>
</evidence>
<reference evidence="5" key="1">
    <citation type="submission" date="2012-12" db="EMBL/GenBank/DDBJ databases">
        <authorList>
            <person name="Hellsten U."/>
            <person name="Grimwood J."/>
            <person name="Chapman J.A."/>
            <person name="Shapiro H."/>
            <person name="Aerts A."/>
            <person name="Otillar R.P."/>
            <person name="Terry A.Y."/>
            <person name="Boore J.L."/>
            <person name="Simakov O."/>
            <person name="Marletaz F."/>
            <person name="Cho S.-J."/>
            <person name="Edsinger-Gonzales E."/>
            <person name="Havlak P."/>
            <person name="Kuo D.-H."/>
            <person name="Larsson T."/>
            <person name="Lv J."/>
            <person name="Arendt D."/>
            <person name="Savage R."/>
            <person name="Osoegawa K."/>
            <person name="de Jong P."/>
            <person name="Lindberg D.R."/>
            <person name="Seaver E.C."/>
            <person name="Weisblat D.A."/>
            <person name="Putnam N.H."/>
            <person name="Grigoriev I.V."/>
            <person name="Rokhsar D.S."/>
        </authorList>
    </citation>
    <scope>NUCLEOTIDE SEQUENCE</scope>
</reference>
<keyword evidence="5" id="KW-1185">Reference proteome</keyword>
<dbReference type="STRING" id="6412.T1FFY6"/>
<dbReference type="EMBL" id="AMQM01007209">
    <property type="status" value="NOT_ANNOTATED_CDS"/>
    <property type="molecule type" value="Genomic_DNA"/>
</dbReference>
<feature type="transmembrane region" description="Helical" evidence="2">
    <location>
        <begin position="361"/>
        <end position="385"/>
    </location>
</feature>
<evidence type="ECO:0000256" key="2">
    <source>
        <dbReference type="SAM" id="Phobius"/>
    </source>
</evidence>
<dbReference type="EMBL" id="KB097587">
    <property type="protein sequence ID" value="ESN93816.1"/>
    <property type="molecule type" value="Genomic_DNA"/>
</dbReference>
<dbReference type="InParanoid" id="T1FFY6"/>
<dbReference type="GeneID" id="20207735"/>
<feature type="compositionally biased region" description="Pro residues" evidence="1">
    <location>
        <begin position="119"/>
        <end position="129"/>
    </location>
</feature>
<organism evidence="4 5">
    <name type="scientific">Helobdella robusta</name>
    <name type="common">Californian leech</name>
    <dbReference type="NCBI Taxonomy" id="6412"/>
    <lineage>
        <taxon>Eukaryota</taxon>
        <taxon>Metazoa</taxon>
        <taxon>Spiralia</taxon>
        <taxon>Lophotrochozoa</taxon>
        <taxon>Annelida</taxon>
        <taxon>Clitellata</taxon>
        <taxon>Hirudinea</taxon>
        <taxon>Rhynchobdellida</taxon>
        <taxon>Glossiphoniidae</taxon>
        <taxon>Helobdella</taxon>
    </lineage>
</organism>
<keyword evidence="2" id="KW-0812">Transmembrane</keyword>
<accession>T1FFY6</accession>
<feature type="region of interest" description="Disordered" evidence="1">
    <location>
        <begin position="469"/>
        <end position="492"/>
    </location>
</feature>
<reference evidence="4" key="3">
    <citation type="submission" date="2015-06" db="UniProtKB">
        <authorList>
            <consortium name="EnsemblMetazoa"/>
        </authorList>
    </citation>
    <scope>IDENTIFICATION</scope>
</reference>
<dbReference type="HOGENOM" id="CLU_554649_0_0_1"/>
<sequence>MFSKPLKYPIDYPSRVDNAKCGIDKLTVAGISAKTSLPPTLTVSLQPAGPTQTPFIPAVSTTPGYQVVTTTQGLPAPSYTPGPGITSTFQFQTFTPVPPQLTTIFLGTFLPGSAQTTTPPSPTVTPLPSPTSTTSTQTIPSSTTTAPAVTSSATSTPSTTTTTTTTTTTKPTVSSITLATNQTNASIATTTTTASPLIDYHLFLVYANQSNALANVNETSSNVISDVINQLASKLQVSNTSIATKTDLVITNAGQALRIVKRAVATNNDVTMRFDVTSNLTNQNGAYSTALSGSTIKVGDASLTNPAVYVTTDGEQCISQPCQAGYVCMYGYNGSTSGYNKQCFVDARAAVSSTAAPTNKLLYLLFLLLLIPIAIIVAILAYCFCYKNKTRKSKNHVGFTYDHHNVSYGNDYNDNKSDIIIMGGAGGADNGGPPSYNSKSGRSASGVFENENYKGSDYGNVGRGGIYNSGAKSEAGGNEDRYATGNETMGLF</sequence>
<feature type="region of interest" description="Disordered" evidence="1">
    <location>
        <begin position="112"/>
        <end position="171"/>
    </location>
</feature>
<keyword evidence="2" id="KW-1133">Transmembrane helix</keyword>
<dbReference type="EnsemblMetazoa" id="HelroT180467">
    <property type="protein sequence ID" value="HelroP180467"/>
    <property type="gene ID" value="HelroG180467"/>
</dbReference>
<dbReference type="CTD" id="20207735"/>
<protein>
    <submittedName>
        <fullName evidence="3 4">Uncharacterized protein</fullName>
    </submittedName>
</protein>
<keyword evidence="2" id="KW-0472">Membrane</keyword>
<proteinExistence type="predicted"/>
<dbReference type="KEGG" id="hro:HELRODRAFT_180467"/>
<evidence type="ECO:0000313" key="4">
    <source>
        <dbReference type="EnsemblMetazoa" id="HelroP180467"/>
    </source>
</evidence>
<name>T1FFY6_HELRO</name>
<gene>
    <name evidence="4" type="primary">20207735</name>
    <name evidence="3" type="ORF">HELRODRAFT_180467</name>
</gene>
<dbReference type="RefSeq" id="XP_009028029.1">
    <property type="nucleotide sequence ID" value="XM_009029781.1"/>
</dbReference>
<dbReference type="AlphaFoldDB" id="T1FFY6"/>
<feature type="compositionally biased region" description="Low complexity" evidence="1">
    <location>
        <begin position="130"/>
        <end position="171"/>
    </location>
</feature>